<protein>
    <recommendedName>
        <fullName evidence="6">Beta-lactamase/transpeptidase-like protein</fullName>
    </recommendedName>
</protein>
<dbReference type="Proteomes" id="UP000707451">
    <property type="component" value="Unassembled WGS sequence"/>
</dbReference>
<dbReference type="SUPFAM" id="SSF56601">
    <property type="entry name" value="beta-lactamase/transpeptidase-like"/>
    <property type="match status" value="1"/>
</dbReference>
<feature type="domain" description="Peptidase S12 Pab87-related C-terminal" evidence="3">
    <location>
        <begin position="416"/>
        <end position="505"/>
    </location>
</feature>
<feature type="domain" description="Beta-lactamase-related" evidence="2">
    <location>
        <begin position="39"/>
        <end position="373"/>
    </location>
</feature>
<dbReference type="Gene3D" id="2.40.128.600">
    <property type="match status" value="1"/>
</dbReference>
<comment type="caution">
    <text evidence="4">The sequence shown here is derived from an EMBL/GenBank/DDBJ whole genome shotgun (WGS) entry which is preliminary data.</text>
</comment>
<gene>
    <name evidence="4" type="ORF">KI688_003807</name>
</gene>
<dbReference type="EMBL" id="JAHRHY010000015">
    <property type="protein sequence ID" value="KAG9063696.1"/>
    <property type="molecule type" value="Genomic_DNA"/>
</dbReference>
<evidence type="ECO:0008006" key="6">
    <source>
        <dbReference type="Google" id="ProtNLM"/>
    </source>
</evidence>
<keyword evidence="5" id="KW-1185">Reference proteome</keyword>
<reference evidence="4" key="1">
    <citation type="submission" date="2021-06" db="EMBL/GenBank/DDBJ databases">
        <title>Genome Sequence of Mortierella hyaline Strain SCG-10, a Cold-Adapted, Nitrate-Reducing Fungus Isolated from Soil in Minnesota, USA.</title>
        <authorList>
            <person name="Aldossari N."/>
        </authorList>
    </citation>
    <scope>NUCLEOTIDE SEQUENCE</scope>
    <source>
        <strain evidence="4">SCG-10</strain>
    </source>
</reference>
<comment type="similarity">
    <text evidence="1">Belongs to the peptidase S12 family.</text>
</comment>
<dbReference type="InterPro" id="IPR050491">
    <property type="entry name" value="AmpC-like"/>
</dbReference>
<proteinExistence type="inferred from homology"/>
<organism evidence="4 5">
    <name type="scientific">Linnemannia hyalina</name>
    <dbReference type="NCBI Taxonomy" id="64524"/>
    <lineage>
        <taxon>Eukaryota</taxon>
        <taxon>Fungi</taxon>
        <taxon>Fungi incertae sedis</taxon>
        <taxon>Mucoromycota</taxon>
        <taxon>Mortierellomycotina</taxon>
        <taxon>Mortierellomycetes</taxon>
        <taxon>Mortierellales</taxon>
        <taxon>Mortierellaceae</taxon>
        <taxon>Linnemannia</taxon>
    </lineage>
</organism>
<dbReference type="Gene3D" id="3.40.710.10">
    <property type="entry name" value="DD-peptidase/beta-lactamase superfamily"/>
    <property type="match status" value="1"/>
</dbReference>
<accession>A0A9P7XMC2</accession>
<dbReference type="InterPro" id="IPR001466">
    <property type="entry name" value="Beta-lactam-related"/>
</dbReference>
<evidence type="ECO:0000313" key="4">
    <source>
        <dbReference type="EMBL" id="KAG9063696.1"/>
    </source>
</evidence>
<dbReference type="PANTHER" id="PTHR46825">
    <property type="entry name" value="D-ALANYL-D-ALANINE-CARBOXYPEPTIDASE/ENDOPEPTIDASE AMPH"/>
    <property type="match status" value="1"/>
</dbReference>
<dbReference type="InterPro" id="IPR012338">
    <property type="entry name" value="Beta-lactam/transpept-like"/>
</dbReference>
<dbReference type="AlphaFoldDB" id="A0A9P7XMC2"/>
<evidence type="ECO:0000259" key="2">
    <source>
        <dbReference type="Pfam" id="PF00144"/>
    </source>
</evidence>
<evidence type="ECO:0000259" key="3">
    <source>
        <dbReference type="Pfam" id="PF11954"/>
    </source>
</evidence>
<dbReference type="PANTHER" id="PTHR46825:SF15">
    <property type="entry name" value="BETA-LACTAMASE-RELATED DOMAIN-CONTAINING PROTEIN"/>
    <property type="match status" value="1"/>
</dbReference>
<sequence>MTLSGGRIVEDVCCISPAADVPAANPSSEFLKNLPAVLEKARVDGGIPGMSVAIMHKGELVFAQGFGKRNLKDPFTRETVSHIASVTKSFTATAIGELVAEGKVDWDTTPVSEYLPEFQLKDSILTSQLTFADMLSHRTPVPPIDMAWFRSKEATRTHITQLKHLDLPSSKLSPTVNYNNIIYAVAGEAAANVAGMSYRELIKVKLFEPLGFKNAGLSQLEMAKHPEFAMPYDAATFEDARNGIREEGYIDEIPMAYAPAGDIYMNVMELAKWGRIILKEGELDGKQVLNKESIQETLKPHNIENLPQRRRDFAPTMGYGFGWMLDSYKGRTIIQHSGCYAGYCSNLAFYPDDDLVVAHLTNIYVTGLPTNLPYYIADGLLELPKTTDWINEVTPKKTQEAYDMLAMVRNGNLPDRIEGGPRRHKLIDYVGDYIHPVHGKITVTLQEEDNNGSVLHMKIRTLESKLDHYHYESFKGYLHDFVLKGNILSTFQTGSKGNVDAIHVSFMGSDLIPFMKMDKIPEP</sequence>
<evidence type="ECO:0000256" key="1">
    <source>
        <dbReference type="ARBA" id="ARBA00038215"/>
    </source>
</evidence>
<dbReference type="OrthoDB" id="5946976at2759"/>
<evidence type="ECO:0000313" key="5">
    <source>
        <dbReference type="Proteomes" id="UP000707451"/>
    </source>
</evidence>
<name>A0A9P7XMC2_9FUNG</name>
<dbReference type="Pfam" id="PF11954">
    <property type="entry name" value="DUF3471"/>
    <property type="match status" value="1"/>
</dbReference>
<dbReference type="InterPro" id="IPR021860">
    <property type="entry name" value="Peptidase_S12_Pab87-rel_C"/>
</dbReference>
<dbReference type="Pfam" id="PF00144">
    <property type="entry name" value="Beta-lactamase"/>
    <property type="match status" value="1"/>
</dbReference>